<dbReference type="GO" id="GO:0015184">
    <property type="term" value="F:L-cystine transmembrane transporter activity"/>
    <property type="evidence" value="ECO:0007669"/>
    <property type="project" value="TreeGrafter"/>
</dbReference>
<dbReference type="OrthoDB" id="75720at2759"/>
<feature type="transmembrane region" description="Helical" evidence="11">
    <location>
        <begin position="13"/>
        <end position="32"/>
    </location>
</feature>
<dbReference type="PANTHER" id="PTHR13131:SF5">
    <property type="entry name" value="CYSTINOSIN"/>
    <property type="match status" value="1"/>
</dbReference>
<dbReference type="GO" id="GO:0005774">
    <property type="term" value="C:vacuolar membrane"/>
    <property type="evidence" value="ECO:0007669"/>
    <property type="project" value="TreeGrafter"/>
</dbReference>
<keyword evidence="8 11" id="KW-0472">Membrane</keyword>
<organism evidence="12 13">
    <name type="scientific">Exophiala mesophila</name>
    <name type="common">Black yeast-like fungus</name>
    <dbReference type="NCBI Taxonomy" id="212818"/>
    <lineage>
        <taxon>Eukaryota</taxon>
        <taxon>Fungi</taxon>
        <taxon>Dikarya</taxon>
        <taxon>Ascomycota</taxon>
        <taxon>Pezizomycotina</taxon>
        <taxon>Eurotiomycetes</taxon>
        <taxon>Chaetothyriomycetidae</taxon>
        <taxon>Chaetothyriales</taxon>
        <taxon>Herpotrichiellaceae</taxon>
        <taxon>Exophiala</taxon>
    </lineage>
</organism>
<evidence type="ECO:0000256" key="1">
    <source>
        <dbReference type="ARBA" id="ARBA00004155"/>
    </source>
</evidence>
<dbReference type="SMART" id="SM00679">
    <property type="entry name" value="CTNS"/>
    <property type="match status" value="2"/>
</dbReference>
<feature type="transmembrane region" description="Helical" evidence="11">
    <location>
        <begin position="53"/>
        <end position="75"/>
    </location>
</feature>
<evidence type="ECO:0000256" key="2">
    <source>
        <dbReference type="ARBA" id="ARBA00006855"/>
    </source>
</evidence>
<dbReference type="PANTHER" id="PTHR13131">
    <property type="entry name" value="CYSTINOSIN"/>
    <property type="match status" value="1"/>
</dbReference>
<evidence type="ECO:0000256" key="6">
    <source>
        <dbReference type="ARBA" id="ARBA00022847"/>
    </source>
</evidence>
<accession>A0A438MYD4</accession>
<evidence type="ECO:0000256" key="9">
    <source>
        <dbReference type="ARBA" id="ARBA00023228"/>
    </source>
</evidence>
<protein>
    <recommendedName>
        <fullName evidence="14">Cystinosin</fullName>
    </recommendedName>
</protein>
<dbReference type="GO" id="GO:0000324">
    <property type="term" value="C:fungal-type vacuole"/>
    <property type="evidence" value="ECO:0007669"/>
    <property type="project" value="TreeGrafter"/>
</dbReference>
<dbReference type="FunFam" id="1.20.1280.290:FF:000016">
    <property type="entry name" value="Cystinosin homolog"/>
    <property type="match status" value="1"/>
</dbReference>
<proteinExistence type="inferred from homology"/>
<comment type="catalytic activity">
    <reaction evidence="10">
        <text>L-cystine(out) + H(+)(out) = L-cystine(in) + H(+)(in)</text>
        <dbReference type="Rhea" id="RHEA:66172"/>
        <dbReference type="ChEBI" id="CHEBI:15378"/>
        <dbReference type="ChEBI" id="CHEBI:35491"/>
    </reaction>
    <physiologicalReaction direction="left-to-right" evidence="10">
        <dbReference type="Rhea" id="RHEA:66173"/>
    </physiologicalReaction>
</comment>
<comment type="caution">
    <text evidence="12">The sequence shown here is derived from an EMBL/GenBank/DDBJ whole genome shotgun (WGS) entry which is preliminary data.</text>
</comment>
<evidence type="ECO:0000256" key="11">
    <source>
        <dbReference type="SAM" id="Phobius"/>
    </source>
</evidence>
<evidence type="ECO:0008006" key="14">
    <source>
        <dbReference type="Google" id="ProtNLM"/>
    </source>
</evidence>
<feature type="transmembrane region" description="Helical" evidence="11">
    <location>
        <begin position="161"/>
        <end position="184"/>
    </location>
</feature>
<keyword evidence="9" id="KW-0458">Lysosome</keyword>
<feature type="transmembrane region" description="Helical" evidence="11">
    <location>
        <begin position="240"/>
        <end position="259"/>
    </location>
</feature>
<dbReference type="VEuPathDB" id="FungiDB:PV10_01251"/>
<dbReference type="NCBIfam" id="TIGR00951">
    <property type="entry name" value="2A43"/>
    <property type="match status" value="1"/>
</dbReference>
<dbReference type="Proteomes" id="UP000288859">
    <property type="component" value="Unassembled WGS sequence"/>
</dbReference>
<dbReference type="EMBL" id="NAJM01000035">
    <property type="protein sequence ID" value="RVX68751.1"/>
    <property type="molecule type" value="Genomic_DNA"/>
</dbReference>
<keyword evidence="6" id="KW-0769">Symport</keyword>
<keyword evidence="3" id="KW-0813">Transport</keyword>
<dbReference type="InterPro" id="IPR006603">
    <property type="entry name" value="PQ-loop_rpt"/>
</dbReference>
<feature type="transmembrane region" description="Helical" evidence="11">
    <location>
        <begin position="204"/>
        <end position="220"/>
    </location>
</feature>
<reference evidence="12 13" key="1">
    <citation type="submission" date="2017-03" db="EMBL/GenBank/DDBJ databases">
        <title>Genomes of endolithic fungi from Antarctica.</title>
        <authorList>
            <person name="Coleine C."/>
            <person name="Masonjones S."/>
            <person name="Stajich J.E."/>
        </authorList>
    </citation>
    <scope>NUCLEOTIDE SEQUENCE [LARGE SCALE GENOMIC DNA]</scope>
    <source>
        <strain evidence="12 13">CCFEE 6314</strain>
    </source>
</reference>
<comment type="similarity">
    <text evidence="2">Belongs to the cystinosin family.</text>
</comment>
<keyword evidence="4 11" id="KW-0812">Transmembrane</keyword>
<keyword evidence="7 11" id="KW-1133">Transmembrane helix</keyword>
<evidence type="ECO:0000313" key="13">
    <source>
        <dbReference type="Proteomes" id="UP000288859"/>
    </source>
</evidence>
<gene>
    <name evidence="12" type="ORF">B0A52_07637</name>
</gene>
<evidence type="ECO:0000256" key="5">
    <source>
        <dbReference type="ARBA" id="ARBA00022737"/>
    </source>
</evidence>
<dbReference type="AlphaFoldDB" id="A0A438MYD4"/>
<comment type="subcellular location">
    <subcellularLocation>
        <location evidence="1">Lysosome membrane</location>
        <topology evidence="1">Multi-pass membrane protein</topology>
    </subcellularLocation>
</comment>
<dbReference type="Gene3D" id="1.20.1280.290">
    <property type="match status" value="2"/>
</dbReference>
<keyword evidence="5" id="KW-0677">Repeat</keyword>
<evidence type="ECO:0000256" key="3">
    <source>
        <dbReference type="ARBA" id="ARBA00022448"/>
    </source>
</evidence>
<dbReference type="InterPro" id="IPR005282">
    <property type="entry name" value="LC_transporter"/>
</dbReference>
<dbReference type="GO" id="GO:0015293">
    <property type="term" value="F:symporter activity"/>
    <property type="evidence" value="ECO:0007669"/>
    <property type="project" value="UniProtKB-KW"/>
</dbReference>
<evidence type="ECO:0000313" key="12">
    <source>
        <dbReference type="EMBL" id="RVX68751.1"/>
    </source>
</evidence>
<evidence type="ECO:0000256" key="10">
    <source>
        <dbReference type="ARBA" id="ARBA00048473"/>
    </source>
</evidence>
<evidence type="ECO:0000256" key="4">
    <source>
        <dbReference type="ARBA" id="ARBA00022692"/>
    </source>
</evidence>
<evidence type="ECO:0000256" key="8">
    <source>
        <dbReference type="ARBA" id="ARBA00023136"/>
    </source>
</evidence>
<feature type="transmembrane region" description="Helical" evidence="11">
    <location>
        <begin position="129"/>
        <end position="149"/>
    </location>
</feature>
<sequence length="280" mass="31756">MAANDQAVLLIKAISRLLGWIYVFSWSASFYPQPILNWKRRSTQGFGIDFPTLNLLGFACYSISTCLFLCSPTIRKQYAQRHPLSPEPTVRFNDAVFGIHAVVLVTITYSQFYPHLWGFKAYGVRASRPVLGIFWGCIVAVAIVFAVVLSSSHTDVHRDPAWEWVDVLYSLGYVKLVCTFVKYIPQAWMNYRRKSTQGWSISQILFDLVGGILSLLQLIIDASFQGDWSGITGNPLKFGLSNISIAFDLIFITQHYVLYRHQVDKLIQGEDQEEEPLLSS</sequence>
<evidence type="ECO:0000256" key="7">
    <source>
        <dbReference type="ARBA" id="ARBA00022989"/>
    </source>
</evidence>
<name>A0A438MYD4_EXOME</name>
<dbReference type="Pfam" id="PF04193">
    <property type="entry name" value="PQ-loop"/>
    <property type="match status" value="2"/>
</dbReference>